<reference evidence="10" key="1">
    <citation type="submission" date="2018-03" db="EMBL/GenBank/DDBJ databases">
        <authorList>
            <person name="Batty M. E."/>
            <person name="Batty M E."/>
        </authorList>
    </citation>
    <scope>NUCLEOTIDE SEQUENCE [LARGE SCALE GENOMIC DNA]</scope>
</reference>
<evidence type="ECO:0000256" key="1">
    <source>
        <dbReference type="ARBA" id="ARBA00001735"/>
    </source>
</evidence>
<dbReference type="Gene3D" id="3.90.1200.10">
    <property type="match status" value="1"/>
</dbReference>
<dbReference type="PANTHER" id="PTHR34822">
    <property type="entry name" value="GRPB DOMAIN PROTEIN (AFU_ORTHOLOGUE AFUA_1G01530)"/>
    <property type="match status" value="1"/>
</dbReference>
<dbReference type="InterPro" id="IPR016181">
    <property type="entry name" value="Acyl_CoA_acyltransferase"/>
</dbReference>
<evidence type="ECO:0000256" key="6">
    <source>
        <dbReference type="ARBA" id="ARBA00023268"/>
    </source>
</evidence>
<dbReference type="Pfam" id="PF01636">
    <property type="entry name" value="APH"/>
    <property type="match status" value="1"/>
</dbReference>
<sequence>MFKVDWEKTSVTYQLPEGMAEKMVRIAYPDETLISSEVIAGGCANLNIKIQLENQNKPLILRVYLRDKDSADREQKLSALLKGHLPVPLTHYIGEFEGHHFAITEFISGISLRDLLLKCAPHDLTALMSEVGMILSKIIAYEFSKPGILNHELEVIPYESSDVIKFAQGCLNDNNVLSVLDPSVIAEIKKAIKQYASSVPTDDEKHLVHGDFDPANILVDKINGSWVVTCILDWEFAFSWSCLWDVANMLRYAHKMPPEFQNSFIDALQRNGIKLPPDWHTTIHLLNLSSLLDLLKQSDPKDHPHRCADIRELINHILSELNNMQKIDRVEIKPYDPNWPHIFEKEAPLIRQALRDNCIAIYHVGSTSVPGLAAKPKIDIIAVVRNLFFNKLQLEAVEYKYRGGFNIPLRRSFTIRTADKNINLHVFEENDPEIELNILFRDHLRENTSARDEYALLKYKLIAEESSHQKNNSIYKGYTLGKHDFIQNILKKSGFNKYRFVLCTHTLEWAAAKHFRDTYFFGPHGIEDPYTWTFNHEEHAHLVLYQGTEIVAYAHIQFWPNQRAAIRIIATDENKRNQNSGSQFLALIEKWLKSLGVKSLHAESRQSSLRFYLKNGYTEVPFNDPENHESDPNDVPVGKVL</sequence>
<dbReference type="Gene3D" id="3.40.630.30">
    <property type="match status" value="1"/>
</dbReference>
<gene>
    <name evidence="9" type="ORF">FPW1038_01257</name>
</gene>
<evidence type="ECO:0000256" key="5">
    <source>
        <dbReference type="ARBA" id="ARBA00014467"/>
    </source>
</evidence>
<dbReference type="InterPro" id="IPR000182">
    <property type="entry name" value="GNAT_dom"/>
</dbReference>
<evidence type="ECO:0000256" key="2">
    <source>
        <dbReference type="ARBA" id="ARBA00002498"/>
    </source>
</evidence>
<evidence type="ECO:0000256" key="4">
    <source>
        <dbReference type="ARBA" id="ARBA00011931"/>
    </source>
</evidence>
<keyword evidence="9" id="KW-0808">Transferase</keyword>
<dbReference type="EMBL" id="OOHR01000004">
    <property type="protein sequence ID" value="SPM44710.1"/>
    <property type="molecule type" value="Genomic_DNA"/>
</dbReference>
<dbReference type="GO" id="GO:0016747">
    <property type="term" value="F:acyltransferase activity, transferring groups other than amino-acyl groups"/>
    <property type="evidence" value="ECO:0007669"/>
    <property type="project" value="InterPro"/>
</dbReference>
<dbReference type="PROSITE" id="PS51186">
    <property type="entry name" value="GNAT"/>
    <property type="match status" value="1"/>
</dbReference>
<dbReference type="InterPro" id="IPR002575">
    <property type="entry name" value="Aminoglycoside_PTrfase"/>
</dbReference>
<comment type="similarity">
    <text evidence="3">In the C-terminal section; belongs to the aminoglycoside phosphotransferase family.</text>
</comment>
<dbReference type="SUPFAM" id="SSF55729">
    <property type="entry name" value="Acyl-CoA N-acyltransferases (Nat)"/>
    <property type="match status" value="1"/>
</dbReference>
<dbReference type="InterPro" id="IPR011009">
    <property type="entry name" value="Kinase-like_dom_sf"/>
</dbReference>
<dbReference type="PANTHER" id="PTHR34822:SF1">
    <property type="entry name" value="GRPB FAMILY PROTEIN"/>
    <property type="match status" value="1"/>
</dbReference>
<comment type="catalytic activity">
    <reaction evidence="1">
        <text>a gentamycin + GTP = a gentamycin 2''-phosphate + GDP + H(+)</text>
        <dbReference type="Rhea" id="RHEA:48872"/>
        <dbReference type="ChEBI" id="CHEBI:15378"/>
        <dbReference type="ChEBI" id="CHEBI:37565"/>
        <dbReference type="ChEBI" id="CHEBI:58189"/>
        <dbReference type="ChEBI" id="CHEBI:90218"/>
        <dbReference type="ChEBI" id="CHEBI:90219"/>
        <dbReference type="EC" id="2.7.1.190"/>
    </reaction>
</comment>
<evidence type="ECO:0000313" key="10">
    <source>
        <dbReference type="Proteomes" id="UP000244889"/>
    </source>
</evidence>
<dbReference type="CDD" id="cd04301">
    <property type="entry name" value="NAT_SF"/>
    <property type="match status" value="1"/>
</dbReference>
<dbReference type="SUPFAM" id="SSF56112">
    <property type="entry name" value="Protein kinase-like (PK-like)"/>
    <property type="match status" value="1"/>
</dbReference>
<name>A0A2R8EZW8_ORITS</name>
<dbReference type="Pfam" id="PF04229">
    <property type="entry name" value="GrpB"/>
    <property type="match status" value="1"/>
</dbReference>
<dbReference type="Proteomes" id="UP000244889">
    <property type="component" value="Unassembled WGS sequence"/>
</dbReference>
<dbReference type="Gene3D" id="3.30.460.10">
    <property type="entry name" value="Beta Polymerase, domain 2"/>
    <property type="match status" value="1"/>
</dbReference>
<proteinExistence type="inferred from homology"/>
<dbReference type="RefSeq" id="WP_146176443.1">
    <property type="nucleotide sequence ID" value="NZ_OOHR01000004.1"/>
</dbReference>
<evidence type="ECO:0000313" key="9">
    <source>
        <dbReference type="EMBL" id="SPM44710.1"/>
    </source>
</evidence>
<dbReference type="Pfam" id="PF00583">
    <property type="entry name" value="Acetyltransf_1"/>
    <property type="match status" value="1"/>
</dbReference>
<evidence type="ECO:0000256" key="7">
    <source>
        <dbReference type="SAM" id="MobiDB-lite"/>
    </source>
</evidence>
<protein>
    <recommendedName>
        <fullName evidence="5">Bifunctional AAC/APH</fullName>
        <ecNumber evidence="4">2.7.1.190</ecNumber>
    </recommendedName>
</protein>
<organism evidence="9 10">
    <name type="scientific">Orientia tsutsugamushi</name>
    <name type="common">Rickettsia tsutsugamushi</name>
    <dbReference type="NCBI Taxonomy" id="784"/>
    <lineage>
        <taxon>Bacteria</taxon>
        <taxon>Pseudomonadati</taxon>
        <taxon>Pseudomonadota</taxon>
        <taxon>Alphaproteobacteria</taxon>
        <taxon>Rickettsiales</taxon>
        <taxon>Rickettsiaceae</taxon>
        <taxon>Rickettsieae</taxon>
        <taxon>Orientia</taxon>
    </lineage>
</organism>
<keyword evidence="6" id="KW-0511">Multifunctional enzyme</keyword>
<evidence type="ECO:0000259" key="8">
    <source>
        <dbReference type="PROSITE" id="PS51186"/>
    </source>
</evidence>
<dbReference type="AlphaFoldDB" id="A0A2R8EZW8"/>
<dbReference type="EC" id="2.7.1.190" evidence="4"/>
<dbReference type="InterPro" id="IPR007344">
    <property type="entry name" value="GrpB/CoaE"/>
</dbReference>
<accession>A0A2R8EZW8</accession>
<feature type="region of interest" description="Disordered" evidence="7">
    <location>
        <begin position="622"/>
        <end position="641"/>
    </location>
</feature>
<feature type="domain" description="N-acetyltransferase" evidence="8">
    <location>
        <begin position="498"/>
        <end position="641"/>
    </location>
</feature>
<dbReference type="GO" id="GO:0034071">
    <property type="term" value="F:aminoglycoside phosphotransferase activity"/>
    <property type="evidence" value="ECO:0007669"/>
    <property type="project" value="UniProtKB-EC"/>
</dbReference>
<dbReference type="SUPFAM" id="SSF81301">
    <property type="entry name" value="Nucleotidyltransferase"/>
    <property type="match status" value="1"/>
</dbReference>
<dbReference type="InterPro" id="IPR043519">
    <property type="entry name" value="NT_sf"/>
</dbReference>
<comment type="function">
    <text evidence="2">Involved in resistance to gentamicin, tobramycin, and kanamycin. Tobramycin and kanamycin resistance is due to the ACC activity, specified by N-terminal region. The C-terminal region is a kinase that phosphorylates several 4,6-disubstituted aminoglycosides.</text>
</comment>
<evidence type="ECO:0000256" key="3">
    <source>
        <dbReference type="ARBA" id="ARBA00008487"/>
    </source>
</evidence>